<proteinExistence type="predicted"/>
<evidence type="ECO:0000313" key="5">
    <source>
        <dbReference type="EMBL" id="KAK2841880.1"/>
    </source>
</evidence>
<feature type="coiled-coil region" evidence="2">
    <location>
        <begin position="165"/>
        <end position="199"/>
    </location>
</feature>
<dbReference type="Pfam" id="PF15739">
    <property type="entry name" value="TSNAXIP1_N"/>
    <property type="match status" value="1"/>
</dbReference>
<feature type="domain" description="Translin-associated factor X-interacting protein 1 N-terminal" evidence="4">
    <location>
        <begin position="80"/>
        <end position="190"/>
    </location>
</feature>
<feature type="compositionally biased region" description="Polar residues" evidence="3">
    <location>
        <begin position="436"/>
        <end position="446"/>
    </location>
</feature>
<evidence type="ECO:0000256" key="3">
    <source>
        <dbReference type="SAM" id="MobiDB-lite"/>
    </source>
</evidence>
<dbReference type="PANTHER" id="PTHR16306">
    <property type="entry name" value="TRANSLIN-ASSOCIATED FACTOR X-INTERACTING PROTEIN 1"/>
    <property type="match status" value="1"/>
</dbReference>
<feature type="coiled-coil region" evidence="2">
    <location>
        <begin position="258"/>
        <end position="308"/>
    </location>
</feature>
<evidence type="ECO:0000259" key="4">
    <source>
        <dbReference type="Pfam" id="PF15739"/>
    </source>
</evidence>
<dbReference type="InterPro" id="IPR032755">
    <property type="entry name" value="TSNAXIP1_N"/>
</dbReference>
<sequence length="446" mass="51368">MSPQKDTKFPPLTPSQKQRPDTDCSVRNETVQMSGDRQEGESADAVSVQASAATKLRWTGSSYIYVSPGKKPRLLMQLESYAMKELQKINPSEPKCQELKLQVYRNVFGFFIREFKTYQSVLSAIKREYENTLAHQQDQIRELEPLRSHLRLVREEYDRKIQARWREEQAEIAALKREKQQLQKNIEAMREKEKAMQAVVNHLQSALSQQYLQYRDECDARQLLIWQLNEQKDLFVKGEQAAHDNTEGKDPVELQLTLKICREDLSKAQEELKRMKAEYWDVVPRQELDNLEQTHTQTLLQLKTLQGNFNQLKSEYGILLELHKRGSVHNEIYDPTKVQVDECMSQGKNQIQSIQLKQRIHSGTSESSTITAQEFRAALRAAFPLKSDEEIDELVASAQNNPDSSNDTISSQRLHSLLAEFGATALHPALDEPKENTASNHFPDSN</sequence>
<keyword evidence="6" id="KW-1185">Reference proteome</keyword>
<dbReference type="GO" id="GO:0005737">
    <property type="term" value="C:cytoplasm"/>
    <property type="evidence" value="ECO:0007669"/>
    <property type="project" value="TreeGrafter"/>
</dbReference>
<dbReference type="AlphaFoldDB" id="A0AA88MP13"/>
<dbReference type="EMBL" id="JAUPFM010000009">
    <property type="protein sequence ID" value="KAK2841880.1"/>
    <property type="molecule type" value="Genomic_DNA"/>
</dbReference>
<feature type="region of interest" description="Disordered" evidence="3">
    <location>
        <begin position="1"/>
        <end position="44"/>
    </location>
</feature>
<feature type="region of interest" description="Disordered" evidence="3">
    <location>
        <begin position="426"/>
        <end position="446"/>
    </location>
</feature>
<gene>
    <name evidence="5" type="ORF">Q5P01_012080</name>
</gene>
<evidence type="ECO:0000256" key="2">
    <source>
        <dbReference type="SAM" id="Coils"/>
    </source>
</evidence>
<reference evidence="5" key="1">
    <citation type="submission" date="2023-07" db="EMBL/GenBank/DDBJ databases">
        <title>Chromosome-level Genome Assembly of Striped Snakehead (Channa striata).</title>
        <authorList>
            <person name="Liu H."/>
        </authorList>
    </citation>
    <scope>NUCLEOTIDE SEQUENCE</scope>
    <source>
        <strain evidence="5">Gz</strain>
        <tissue evidence="5">Muscle</tissue>
    </source>
</reference>
<evidence type="ECO:0000256" key="1">
    <source>
        <dbReference type="ARBA" id="ARBA00023054"/>
    </source>
</evidence>
<dbReference type="PANTHER" id="PTHR16306:SF0">
    <property type="entry name" value="TRANSLIN-ASSOCIATED FACTOR X-INTERACTING PROTEIN 1"/>
    <property type="match status" value="1"/>
</dbReference>
<protein>
    <recommendedName>
        <fullName evidence="4">Translin-associated factor X-interacting protein 1 N-terminal domain-containing protein</fullName>
    </recommendedName>
</protein>
<name>A0AA88MP13_CHASR</name>
<organism evidence="5 6">
    <name type="scientific">Channa striata</name>
    <name type="common">Snakehead murrel</name>
    <name type="synonym">Ophicephalus striatus</name>
    <dbReference type="NCBI Taxonomy" id="64152"/>
    <lineage>
        <taxon>Eukaryota</taxon>
        <taxon>Metazoa</taxon>
        <taxon>Chordata</taxon>
        <taxon>Craniata</taxon>
        <taxon>Vertebrata</taxon>
        <taxon>Euteleostomi</taxon>
        <taxon>Actinopterygii</taxon>
        <taxon>Neopterygii</taxon>
        <taxon>Teleostei</taxon>
        <taxon>Neoteleostei</taxon>
        <taxon>Acanthomorphata</taxon>
        <taxon>Anabantaria</taxon>
        <taxon>Anabantiformes</taxon>
        <taxon>Channoidei</taxon>
        <taxon>Channidae</taxon>
        <taxon>Channa</taxon>
    </lineage>
</organism>
<dbReference type="Proteomes" id="UP001187415">
    <property type="component" value="Unassembled WGS sequence"/>
</dbReference>
<accession>A0AA88MP13</accession>
<comment type="caution">
    <text evidence="5">The sequence shown here is derived from an EMBL/GenBank/DDBJ whole genome shotgun (WGS) entry which is preliminary data.</text>
</comment>
<keyword evidence="1 2" id="KW-0175">Coiled coil</keyword>
<evidence type="ECO:0000313" key="6">
    <source>
        <dbReference type="Proteomes" id="UP001187415"/>
    </source>
</evidence>